<accession>A0A2S0MMS8</accession>
<gene>
    <name evidence="2" type="ORF">C6Y53_05330</name>
</gene>
<dbReference type="KEGG" id="thas:C6Y53_05330"/>
<sequence length="102" mass="10877">MFKRLLAAALVFGAAALAPPVGAQTLTCMPREILVEKLETRHGEHLTGGGLQNPQHMLEVWSSSKSGSFTVFVTRTDGLACVLATGQFWHNVAATPDDEIAS</sequence>
<evidence type="ECO:0000256" key="1">
    <source>
        <dbReference type="SAM" id="SignalP"/>
    </source>
</evidence>
<dbReference type="AlphaFoldDB" id="A0A2S0MMS8"/>
<organism evidence="2 3">
    <name type="scientific">Pukyongiella litopenaei</name>
    <dbReference type="NCBI Taxonomy" id="2605946"/>
    <lineage>
        <taxon>Bacteria</taxon>
        <taxon>Pseudomonadati</taxon>
        <taxon>Pseudomonadota</taxon>
        <taxon>Alphaproteobacteria</taxon>
        <taxon>Rhodobacterales</taxon>
        <taxon>Paracoccaceae</taxon>
        <taxon>Pukyongiella</taxon>
    </lineage>
</organism>
<evidence type="ECO:0000313" key="2">
    <source>
        <dbReference type="EMBL" id="AVO37184.1"/>
    </source>
</evidence>
<keyword evidence="3" id="KW-1185">Reference proteome</keyword>
<reference evidence="3" key="1">
    <citation type="submission" date="2018-03" db="EMBL/GenBank/DDBJ databases">
        <title>Genomic analysis of the strain SH-1 isolated from shrimp intestine.</title>
        <authorList>
            <person name="Kim Y.-S."/>
            <person name="Kim S.-E."/>
            <person name="Kim K.-H."/>
        </authorList>
    </citation>
    <scope>NUCLEOTIDE SEQUENCE [LARGE SCALE GENOMIC DNA]</scope>
    <source>
        <strain evidence="3">SH-1</strain>
    </source>
</reference>
<protein>
    <submittedName>
        <fullName evidence="2">Uncharacterized protein</fullName>
    </submittedName>
</protein>
<dbReference type="EMBL" id="CP027665">
    <property type="protein sequence ID" value="AVO37184.1"/>
    <property type="molecule type" value="Genomic_DNA"/>
</dbReference>
<proteinExistence type="predicted"/>
<keyword evidence="1" id="KW-0732">Signal</keyword>
<feature type="signal peptide" evidence="1">
    <location>
        <begin position="1"/>
        <end position="23"/>
    </location>
</feature>
<dbReference type="RefSeq" id="WP_106471497.1">
    <property type="nucleotide sequence ID" value="NZ_CP027665.1"/>
</dbReference>
<feature type="chain" id="PRO_5015515986" evidence="1">
    <location>
        <begin position="24"/>
        <end position="102"/>
    </location>
</feature>
<evidence type="ECO:0000313" key="3">
    <source>
        <dbReference type="Proteomes" id="UP000237655"/>
    </source>
</evidence>
<name>A0A2S0MMS8_9RHOB</name>
<dbReference type="Proteomes" id="UP000237655">
    <property type="component" value="Chromosome"/>
</dbReference>